<name>A0AAV0KNQ3_9ROSI</name>
<sequence length="22" mass="2640">MQQRTVMVEIIKWQQFLCSGTL</sequence>
<accession>A0AAV0KNQ3</accession>
<evidence type="ECO:0000313" key="1">
    <source>
        <dbReference type="EMBL" id="CAI0423787.1"/>
    </source>
</evidence>
<proteinExistence type="predicted"/>
<dbReference type="EMBL" id="CAMGYJ010000005">
    <property type="protein sequence ID" value="CAI0423787.1"/>
    <property type="molecule type" value="Genomic_DNA"/>
</dbReference>
<gene>
    <name evidence="1" type="ORF">LITE_LOCUS19655</name>
</gene>
<dbReference type="Proteomes" id="UP001154282">
    <property type="component" value="Unassembled WGS sequence"/>
</dbReference>
<dbReference type="AlphaFoldDB" id="A0AAV0KNQ3"/>
<keyword evidence="2" id="KW-1185">Reference proteome</keyword>
<organism evidence="1 2">
    <name type="scientific">Linum tenue</name>
    <dbReference type="NCBI Taxonomy" id="586396"/>
    <lineage>
        <taxon>Eukaryota</taxon>
        <taxon>Viridiplantae</taxon>
        <taxon>Streptophyta</taxon>
        <taxon>Embryophyta</taxon>
        <taxon>Tracheophyta</taxon>
        <taxon>Spermatophyta</taxon>
        <taxon>Magnoliopsida</taxon>
        <taxon>eudicotyledons</taxon>
        <taxon>Gunneridae</taxon>
        <taxon>Pentapetalae</taxon>
        <taxon>rosids</taxon>
        <taxon>fabids</taxon>
        <taxon>Malpighiales</taxon>
        <taxon>Linaceae</taxon>
        <taxon>Linum</taxon>
    </lineage>
</organism>
<reference evidence="1" key="1">
    <citation type="submission" date="2022-08" db="EMBL/GenBank/DDBJ databases">
        <authorList>
            <person name="Gutierrez-Valencia J."/>
        </authorList>
    </citation>
    <scope>NUCLEOTIDE SEQUENCE</scope>
</reference>
<comment type="caution">
    <text evidence="1">The sequence shown here is derived from an EMBL/GenBank/DDBJ whole genome shotgun (WGS) entry which is preliminary data.</text>
</comment>
<protein>
    <submittedName>
        <fullName evidence="1">Uncharacterized protein</fullName>
    </submittedName>
</protein>
<evidence type="ECO:0000313" key="2">
    <source>
        <dbReference type="Proteomes" id="UP001154282"/>
    </source>
</evidence>